<reference evidence="1 2" key="1">
    <citation type="submission" date="2017-08" db="EMBL/GenBank/DDBJ databases">
        <title>Infants hospitalized years apart are colonized by the same room-sourced microbial strains.</title>
        <authorList>
            <person name="Brooks B."/>
            <person name="Olm M.R."/>
            <person name="Firek B.A."/>
            <person name="Baker R."/>
            <person name="Thomas B.C."/>
            <person name="Morowitz M.J."/>
            <person name="Banfield J.F."/>
        </authorList>
    </citation>
    <scope>NUCLEOTIDE SEQUENCE [LARGE SCALE GENOMIC DNA]</scope>
    <source>
        <strain evidence="1">S2_018_000_R2_101</strain>
    </source>
</reference>
<accession>A0A2W5C077</accession>
<gene>
    <name evidence="1" type="ORF">DI623_14795</name>
</gene>
<sequence>MTKRRLPLTFENALTRIAGSIGWAEVARICGAAERTVRNWSDPDTSAGITLDAALALDLTWRGEGGEGAPMFQCYRLRLEADAIDSFAAGDQLALAAARTAKESGEAIQSAIIASRPGATQADRLLAEKELEEAINAATTTLATLRAGRRGGRGGQEEATHG</sequence>
<evidence type="ECO:0000313" key="2">
    <source>
        <dbReference type="Proteomes" id="UP000249066"/>
    </source>
</evidence>
<dbReference type="Proteomes" id="UP000249066">
    <property type="component" value="Unassembled WGS sequence"/>
</dbReference>
<protein>
    <submittedName>
        <fullName evidence="1">Uncharacterized protein</fullName>
    </submittedName>
</protein>
<comment type="caution">
    <text evidence="1">The sequence shown here is derived from an EMBL/GenBank/DDBJ whole genome shotgun (WGS) entry which is preliminary data.</text>
</comment>
<dbReference type="AlphaFoldDB" id="A0A2W5C077"/>
<dbReference type="EMBL" id="QFNN01000133">
    <property type="protein sequence ID" value="PZO87418.1"/>
    <property type="molecule type" value="Genomic_DNA"/>
</dbReference>
<name>A0A2W5C077_9SPHN</name>
<evidence type="ECO:0000313" key="1">
    <source>
        <dbReference type="EMBL" id="PZO87418.1"/>
    </source>
</evidence>
<proteinExistence type="predicted"/>
<organism evidence="1 2">
    <name type="scientific">Sphingomonas sanxanigenens</name>
    <dbReference type="NCBI Taxonomy" id="397260"/>
    <lineage>
        <taxon>Bacteria</taxon>
        <taxon>Pseudomonadati</taxon>
        <taxon>Pseudomonadota</taxon>
        <taxon>Alphaproteobacteria</taxon>
        <taxon>Sphingomonadales</taxon>
        <taxon>Sphingomonadaceae</taxon>
        <taxon>Sphingomonas</taxon>
    </lineage>
</organism>